<protein>
    <recommendedName>
        <fullName evidence="11">Protein arginine N-methyltransferase</fullName>
    </recommendedName>
</protein>
<feature type="domain" description="PRMT5 arginine-N-methyltransferase" evidence="7">
    <location>
        <begin position="351"/>
        <end position="501"/>
    </location>
</feature>
<dbReference type="InterPro" id="IPR035075">
    <property type="entry name" value="PRMT5"/>
</dbReference>
<evidence type="ECO:0000256" key="5">
    <source>
        <dbReference type="PROSITE-ProRule" id="PRU01015"/>
    </source>
</evidence>
<keyword evidence="5" id="KW-0489">Methyltransferase</keyword>
<dbReference type="Gene3D" id="2.70.160.11">
    <property type="entry name" value="Hnrnp arginine n-methyltransferase1"/>
    <property type="match status" value="1"/>
</dbReference>
<dbReference type="EMBL" id="JALLBG020000250">
    <property type="protein sequence ID" value="KAL3757836.1"/>
    <property type="molecule type" value="Genomic_DNA"/>
</dbReference>
<keyword evidence="5" id="KW-0808">Transferase</keyword>
<keyword evidence="10" id="KW-1185">Reference proteome</keyword>
<gene>
    <name evidence="9" type="ORF">ACHAWU_006144</name>
</gene>
<dbReference type="Pfam" id="PF05185">
    <property type="entry name" value="PRMT5"/>
    <property type="match status" value="2"/>
</dbReference>
<feature type="domain" description="PRMT5 oligomerisation" evidence="8">
    <location>
        <begin position="596"/>
        <end position="856"/>
    </location>
</feature>
<proteinExistence type="predicted"/>
<reference evidence="9 10" key="1">
    <citation type="submission" date="2024-10" db="EMBL/GenBank/DDBJ databases">
        <title>Updated reference genomes for cyclostephanoid diatoms.</title>
        <authorList>
            <person name="Roberts W.R."/>
            <person name="Alverson A.J."/>
        </authorList>
    </citation>
    <scope>NUCLEOTIDE SEQUENCE [LARGE SCALE GENOMIC DNA]</scope>
    <source>
        <strain evidence="9 10">AJA232-27</strain>
    </source>
</reference>
<feature type="binding site" evidence="3">
    <location>
        <begin position="385"/>
        <end position="386"/>
    </location>
    <ligand>
        <name>S-adenosyl-L-methionine</name>
        <dbReference type="ChEBI" id="CHEBI:59789"/>
    </ligand>
</feature>
<evidence type="ECO:0000256" key="4">
    <source>
        <dbReference type="PIRSR" id="PIRSR015894-3"/>
    </source>
</evidence>
<dbReference type="SUPFAM" id="SSF53335">
    <property type="entry name" value="S-adenosyl-L-methionine-dependent methyltransferases"/>
    <property type="match status" value="1"/>
</dbReference>
<evidence type="ECO:0000313" key="10">
    <source>
        <dbReference type="Proteomes" id="UP001530293"/>
    </source>
</evidence>
<feature type="region of interest" description="Disordered" evidence="6">
    <location>
        <begin position="47"/>
        <end position="68"/>
    </location>
</feature>
<dbReference type="Pfam" id="PF17286">
    <property type="entry name" value="PRMT5_C"/>
    <property type="match status" value="1"/>
</dbReference>
<organism evidence="9 10">
    <name type="scientific">Discostella pseudostelligera</name>
    <dbReference type="NCBI Taxonomy" id="259834"/>
    <lineage>
        <taxon>Eukaryota</taxon>
        <taxon>Sar</taxon>
        <taxon>Stramenopiles</taxon>
        <taxon>Ochrophyta</taxon>
        <taxon>Bacillariophyta</taxon>
        <taxon>Coscinodiscophyceae</taxon>
        <taxon>Thalassiosirophycidae</taxon>
        <taxon>Stephanodiscales</taxon>
        <taxon>Stephanodiscaceae</taxon>
        <taxon>Discostella</taxon>
    </lineage>
</organism>
<feature type="active site" description="Proton donor/acceptor" evidence="2">
    <location>
        <position position="562"/>
    </location>
</feature>
<dbReference type="PANTHER" id="PTHR10738">
    <property type="entry name" value="PROTEIN ARGININE N-METHYLTRANSFERASE 5"/>
    <property type="match status" value="1"/>
</dbReference>
<dbReference type="GO" id="GO:0032259">
    <property type="term" value="P:methylation"/>
    <property type="evidence" value="ECO:0007669"/>
    <property type="project" value="UniProtKB-KW"/>
</dbReference>
<dbReference type="GO" id="GO:0008168">
    <property type="term" value="F:methyltransferase activity"/>
    <property type="evidence" value="ECO:0007669"/>
    <property type="project" value="UniProtKB-KW"/>
</dbReference>
<sequence>MGSRSKPTNSNFIVGVALPELIGDAATTLRRAREDGFDYVITSLPNTASSASSSSSSSSSSNHGVGVGSSTIIRTDVTQLESKWWSTSIVGIVEDPPDFQFVTPSSGISSSCRRGRQLIDALTDSAGGMTGPANQIFWGMMEWASHMNIPAVILPSIPYEFSIEQDDCLVSMSCGPNINCDAAKEYARLLANLAASPICASSHVQLWVRVSLCTYALQAFQLLLARCDHAPCIGCMLHIDQPIDAAELPNLLRELHPFLGGGFVKSISWDTSIFLKNKKGFPTLSKSHQFLFSFLYGRLGRTLRTLVEGNVVDSSMQGGGGSSSRLYILQYLRHLRSRDPLPDKLDSEEAILETSYLDTLQSPLQPLGDHLEYQTYETFEKDPVKYKRYGEAIENALIDGMIGNKFASVRKKRVTRREKMFDGTLNTQLLEVDVYEVTILVVGAGRGPLVKEAIGAVARASRSFDIRSRQLSLRAKIIAIEKNPSAVLYLQSLKASDPSWNDGKDPHHDDDMFDPNDDDDIANPGTSNVTVICCDMREATSHPTLRNMIMNERCRADIVVSELLGSFGDNELSPECLDGVQKCGILKINCVSIPQSYTAFIAPVSSARLYSEAKIQSCHPLNNSEGPASPAVGMQRAMETPYVVRSHAASQTHPEAECWKFYHPQFAATRHFGNDPGDKHNASALAAENVNNDRHAHISFKNDPSNGCCFGSGYGALDTEVEPYVSTNHEDMMSSSSEDVTLTIHGFLGTFHSVLYGSYGDGGEVKESVISIAPHSFSVGMFSWFPLYFPLKEPLRVPPGATLTCSIWRRSDEDRVWYEWCAEVVVVPKREPGKGWESTTVLAASSLHNPGGRSYHVKK</sequence>
<feature type="binding site" evidence="3">
    <location>
        <position position="481"/>
    </location>
    <ligand>
        <name>S-adenosyl-L-methionine</name>
        <dbReference type="ChEBI" id="CHEBI:59789"/>
    </ligand>
</feature>
<accession>A0ABD3M739</accession>
<evidence type="ECO:0008006" key="11">
    <source>
        <dbReference type="Google" id="ProtNLM"/>
    </source>
</evidence>
<evidence type="ECO:0000256" key="6">
    <source>
        <dbReference type="SAM" id="MobiDB-lite"/>
    </source>
</evidence>
<evidence type="ECO:0000256" key="3">
    <source>
        <dbReference type="PIRSR" id="PIRSR015894-2"/>
    </source>
</evidence>
<dbReference type="Proteomes" id="UP001530293">
    <property type="component" value="Unassembled WGS sequence"/>
</dbReference>
<evidence type="ECO:0000259" key="7">
    <source>
        <dbReference type="Pfam" id="PF05185"/>
    </source>
</evidence>
<name>A0ABD3M739_9STRA</name>
<dbReference type="AlphaFoldDB" id="A0ABD3M739"/>
<keyword evidence="1 3" id="KW-0949">S-adenosyl-L-methionine</keyword>
<evidence type="ECO:0000256" key="1">
    <source>
        <dbReference type="ARBA" id="ARBA00022691"/>
    </source>
</evidence>
<feature type="domain" description="PRMT5 arginine-N-methyltransferase" evidence="7">
    <location>
        <begin position="527"/>
        <end position="583"/>
    </location>
</feature>
<evidence type="ECO:0000313" key="9">
    <source>
        <dbReference type="EMBL" id="KAL3757836.1"/>
    </source>
</evidence>
<feature type="site" description="Critical for specifying symmetric addition of methyl groups" evidence="4">
    <location>
        <position position="379"/>
    </location>
</feature>
<dbReference type="PANTHER" id="PTHR10738:SF0">
    <property type="entry name" value="PROTEIN ARGININE N-METHYLTRANSFERASE 5"/>
    <property type="match status" value="1"/>
</dbReference>
<evidence type="ECO:0000256" key="2">
    <source>
        <dbReference type="PIRSR" id="PIRSR015894-1"/>
    </source>
</evidence>
<dbReference type="Gene3D" id="3.20.20.150">
    <property type="entry name" value="Divalent-metal-dependent TIM barrel enzymes"/>
    <property type="match status" value="1"/>
</dbReference>
<dbReference type="InterPro" id="IPR029063">
    <property type="entry name" value="SAM-dependent_MTases_sf"/>
</dbReference>
<feature type="binding site" evidence="3">
    <location>
        <position position="376"/>
    </location>
    <ligand>
        <name>S-adenosyl-L-methionine</name>
        <dbReference type="ChEBI" id="CHEBI:59789"/>
    </ligand>
</feature>
<feature type="active site" description="Proton donor/acceptor" evidence="2">
    <location>
        <position position="571"/>
    </location>
</feature>
<dbReference type="InterPro" id="IPR025799">
    <property type="entry name" value="Arg_MeTrfase"/>
</dbReference>
<comment type="caution">
    <text evidence="9">The sequence shown here is derived from an EMBL/GenBank/DDBJ whole genome shotgun (WGS) entry which is preliminary data.</text>
</comment>
<feature type="binding site" evidence="3">
    <location>
        <begin position="535"/>
        <end position="536"/>
    </location>
    <ligand>
        <name>S-adenosyl-L-methionine</name>
        <dbReference type="ChEBI" id="CHEBI:59789"/>
    </ligand>
</feature>
<dbReference type="Gene3D" id="3.40.50.150">
    <property type="entry name" value="Vaccinia Virus protein VP39"/>
    <property type="match status" value="1"/>
</dbReference>
<dbReference type="InterPro" id="IPR035248">
    <property type="entry name" value="PRMT5_C"/>
</dbReference>
<dbReference type="PROSITE" id="PS51678">
    <property type="entry name" value="SAM_MT_PRMT"/>
    <property type="match status" value="1"/>
</dbReference>
<feature type="compositionally biased region" description="Low complexity" evidence="6">
    <location>
        <begin position="48"/>
        <end position="61"/>
    </location>
</feature>
<evidence type="ECO:0000259" key="8">
    <source>
        <dbReference type="Pfam" id="PF17286"/>
    </source>
</evidence>